<dbReference type="InterPro" id="IPR042470">
    <property type="entry name" value="RMI1_N_C_sf"/>
</dbReference>
<dbReference type="GO" id="GO:0000712">
    <property type="term" value="P:resolution of meiotic recombination intermediates"/>
    <property type="evidence" value="ECO:0007669"/>
    <property type="project" value="TreeGrafter"/>
</dbReference>
<organism evidence="6 7">
    <name type="scientific">Russula ochroleuca</name>
    <dbReference type="NCBI Taxonomy" id="152965"/>
    <lineage>
        <taxon>Eukaryota</taxon>
        <taxon>Fungi</taxon>
        <taxon>Dikarya</taxon>
        <taxon>Basidiomycota</taxon>
        <taxon>Agaricomycotina</taxon>
        <taxon>Agaricomycetes</taxon>
        <taxon>Russulales</taxon>
        <taxon>Russulaceae</taxon>
        <taxon>Russula</taxon>
    </lineage>
</organism>
<dbReference type="PANTHER" id="PTHR14790">
    <property type="entry name" value="RECQ-MEDIATED GENOME INSTABILITY PROTEIN 1 RMI1"/>
    <property type="match status" value="1"/>
</dbReference>
<evidence type="ECO:0000256" key="1">
    <source>
        <dbReference type="ARBA" id="ARBA00006395"/>
    </source>
</evidence>
<feature type="region of interest" description="Disordered" evidence="3">
    <location>
        <begin position="121"/>
        <end position="140"/>
    </location>
</feature>
<accession>A0A9P5N4M1</accession>
<dbReference type="Gene3D" id="2.40.50.770">
    <property type="entry name" value="RecQ-mediated genome instability protein Rmi1, C-terminal domain"/>
    <property type="match status" value="1"/>
</dbReference>
<evidence type="ECO:0000256" key="2">
    <source>
        <dbReference type="ARBA" id="ARBA00018987"/>
    </source>
</evidence>
<name>A0A9P5N4M1_9AGAM</name>
<feature type="compositionally biased region" description="Polar residues" evidence="3">
    <location>
        <begin position="316"/>
        <end position="334"/>
    </location>
</feature>
<protein>
    <recommendedName>
        <fullName evidence="2">RecQ-mediated genome instability protein 1</fullName>
    </recommendedName>
</protein>
<sequence>MQPPQQLVQWLRQTYPKPSVDENWLSQCYAWVVEEHNFNPATDIGRIKEQVESQLLMSDLTDSMVHGTGLPHDLAGLQKGVLSGPPILVQIMALTEIGHSAFNLMNVRQTKIDRADLSGLAQQGDNEDEADEGPVPNYPRSMLQFELSDGTIKLNAIEYRKIPQLDLENTPLGYKIQLKNVSIRHGIAFLEPRNIVLKGYGVEDLELNRDRNFLSGLRLRLDPNAPNEPEAEGEGNGRGVQVPPPAPAPAPAVPDARRTPRPRGDTPAARPSVPPIRGPSSDTVLPPPPPTASDETRRPQPLARLARRTPHPGPSVPSTSYRAPSTSSHFSTPGPSMVAPMRLSPTRAATEPLADEPPEPGSDWYFGHDGIDASFLSRAASELERSEALLSQSSQQSIPPPSQPQREVIVVDEGDDDKENALITPRVTMRRALEGQLEIRGSMIDVSVEIIEGTRIQHPINNDDDVISIGSDD</sequence>
<dbReference type="InterPro" id="IPR049363">
    <property type="entry name" value="RMI1_N"/>
</dbReference>
<evidence type="ECO:0000313" key="7">
    <source>
        <dbReference type="Proteomes" id="UP000759537"/>
    </source>
</evidence>
<comment type="similarity">
    <text evidence="1">Belongs to the RMI1 family.</text>
</comment>
<feature type="domain" description="RMI1 N-terminal" evidence="5">
    <location>
        <begin position="11"/>
        <end position="63"/>
    </location>
</feature>
<comment type="caution">
    <text evidence="6">The sequence shown here is derived from an EMBL/GenBank/DDBJ whole genome shotgun (WGS) entry which is preliminary data.</text>
</comment>
<dbReference type="Proteomes" id="UP000759537">
    <property type="component" value="Unassembled WGS sequence"/>
</dbReference>
<reference evidence="6" key="2">
    <citation type="journal article" date="2020" name="Nat. Commun.">
        <title>Large-scale genome sequencing of mycorrhizal fungi provides insights into the early evolution of symbiotic traits.</title>
        <authorList>
            <person name="Miyauchi S."/>
            <person name="Kiss E."/>
            <person name="Kuo A."/>
            <person name="Drula E."/>
            <person name="Kohler A."/>
            <person name="Sanchez-Garcia M."/>
            <person name="Morin E."/>
            <person name="Andreopoulos B."/>
            <person name="Barry K.W."/>
            <person name="Bonito G."/>
            <person name="Buee M."/>
            <person name="Carver A."/>
            <person name="Chen C."/>
            <person name="Cichocki N."/>
            <person name="Clum A."/>
            <person name="Culley D."/>
            <person name="Crous P.W."/>
            <person name="Fauchery L."/>
            <person name="Girlanda M."/>
            <person name="Hayes R.D."/>
            <person name="Keri Z."/>
            <person name="LaButti K."/>
            <person name="Lipzen A."/>
            <person name="Lombard V."/>
            <person name="Magnuson J."/>
            <person name="Maillard F."/>
            <person name="Murat C."/>
            <person name="Nolan M."/>
            <person name="Ohm R.A."/>
            <person name="Pangilinan J."/>
            <person name="Pereira M.F."/>
            <person name="Perotto S."/>
            <person name="Peter M."/>
            <person name="Pfister S."/>
            <person name="Riley R."/>
            <person name="Sitrit Y."/>
            <person name="Stielow J.B."/>
            <person name="Szollosi G."/>
            <person name="Zifcakova L."/>
            <person name="Stursova M."/>
            <person name="Spatafora J.W."/>
            <person name="Tedersoo L."/>
            <person name="Vaario L.M."/>
            <person name="Yamada A."/>
            <person name="Yan M."/>
            <person name="Wang P."/>
            <person name="Xu J."/>
            <person name="Bruns T."/>
            <person name="Baldrian P."/>
            <person name="Vilgalys R."/>
            <person name="Dunand C."/>
            <person name="Henrissat B."/>
            <person name="Grigoriev I.V."/>
            <person name="Hibbett D."/>
            <person name="Nagy L.G."/>
            <person name="Martin F.M."/>
        </authorList>
    </citation>
    <scope>NUCLEOTIDE SEQUENCE</scope>
    <source>
        <strain evidence="6">Prilba</strain>
    </source>
</reference>
<dbReference type="GO" id="GO:0016604">
    <property type="term" value="C:nuclear body"/>
    <property type="evidence" value="ECO:0007669"/>
    <property type="project" value="TreeGrafter"/>
</dbReference>
<evidence type="ECO:0000259" key="4">
    <source>
        <dbReference type="Pfam" id="PF08585"/>
    </source>
</evidence>
<dbReference type="GO" id="GO:0031422">
    <property type="term" value="C:RecQ family helicase-topoisomerase III complex"/>
    <property type="evidence" value="ECO:0007669"/>
    <property type="project" value="TreeGrafter"/>
</dbReference>
<dbReference type="PANTHER" id="PTHR14790:SF15">
    <property type="entry name" value="RECQ-MEDIATED GENOME INSTABILITY PROTEIN 1"/>
    <property type="match status" value="1"/>
</dbReference>
<feature type="region of interest" description="Disordered" evidence="3">
    <location>
        <begin position="219"/>
        <end position="341"/>
    </location>
</feature>
<dbReference type="InterPro" id="IPR013894">
    <property type="entry name" value="RMI1_OB"/>
</dbReference>
<dbReference type="SMART" id="SM01161">
    <property type="entry name" value="DUF1767"/>
    <property type="match status" value="1"/>
</dbReference>
<evidence type="ECO:0000259" key="5">
    <source>
        <dbReference type="Pfam" id="PF21000"/>
    </source>
</evidence>
<feature type="compositionally biased region" description="Low complexity" evidence="3">
    <location>
        <begin position="388"/>
        <end position="397"/>
    </location>
</feature>
<dbReference type="AlphaFoldDB" id="A0A9P5N4M1"/>
<dbReference type="OrthoDB" id="341511at2759"/>
<dbReference type="EMBL" id="WHVB01000002">
    <property type="protein sequence ID" value="KAF8486131.1"/>
    <property type="molecule type" value="Genomic_DNA"/>
</dbReference>
<feature type="domain" description="RecQ mediated genome instability protein 1 OB-fold" evidence="4">
    <location>
        <begin position="70"/>
        <end position="210"/>
    </location>
</feature>
<gene>
    <name evidence="6" type="ORF">DFH94DRAFT_850209</name>
</gene>
<keyword evidence="7" id="KW-1185">Reference proteome</keyword>
<feature type="region of interest" description="Disordered" evidence="3">
    <location>
        <begin position="387"/>
        <end position="406"/>
    </location>
</feature>
<feature type="compositionally biased region" description="Pro residues" evidence="3">
    <location>
        <begin position="242"/>
        <end position="252"/>
    </location>
</feature>
<dbReference type="Pfam" id="PF21000">
    <property type="entry name" value="RMI1_N_N"/>
    <property type="match status" value="1"/>
</dbReference>
<reference evidence="6" key="1">
    <citation type="submission" date="2019-10" db="EMBL/GenBank/DDBJ databases">
        <authorList>
            <consortium name="DOE Joint Genome Institute"/>
            <person name="Kuo A."/>
            <person name="Miyauchi S."/>
            <person name="Kiss E."/>
            <person name="Drula E."/>
            <person name="Kohler A."/>
            <person name="Sanchez-Garcia M."/>
            <person name="Andreopoulos B."/>
            <person name="Barry K.W."/>
            <person name="Bonito G."/>
            <person name="Buee M."/>
            <person name="Carver A."/>
            <person name="Chen C."/>
            <person name="Cichocki N."/>
            <person name="Clum A."/>
            <person name="Culley D."/>
            <person name="Crous P.W."/>
            <person name="Fauchery L."/>
            <person name="Girlanda M."/>
            <person name="Hayes R."/>
            <person name="Keri Z."/>
            <person name="LaButti K."/>
            <person name="Lipzen A."/>
            <person name="Lombard V."/>
            <person name="Magnuson J."/>
            <person name="Maillard F."/>
            <person name="Morin E."/>
            <person name="Murat C."/>
            <person name="Nolan M."/>
            <person name="Ohm R."/>
            <person name="Pangilinan J."/>
            <person name="Pereira M."/>
            <person name="Perotto S."/>
            <person name="Peter M."/>
            <person name="Riley R."/>
            <person name="Sitrit Y."/>
            <person name="Stielow B."/>
            <person name="Szollosi G."/>
            <person name="Zifcakova L."/>
            <person name="Stursova M."/>
            <person name="Spatafora J.W."/>
            <person name="Tedersoo L."/>
            <person name="Vaario L.-M."/>
            <person name="Yamada A."/>
            <person name="Yan M."/>
            <person name="Wang P."/>
            <person name="Xu J."/>
            <person name="Bruns T."/>
            <person name="Baldrian P."/>
            <person name="Vilgalys R."/>
            <person name="Henrissat B."/>
            <person name="Grigoriev I.V."/>
            <person name="Hibbett D."/>
            <person name="Nagy L.G."/>
            <person name="Martin F.M."/>
        </authorList>
    </citation>
    <scope>NUCLEOTIDE SEQUENCE</scope>
    <source>
        <strain evidence="6">Prilba</strain>
    </source>
</reference>
<proteinExistence type="inferred from homology"/>
<dbReference type="GO" id="GO:0000724">
    <property type="term" value="P:double-strand break repair via homologous recombination"/>
    <property type="evidence" value="ECO:0007669"/>
    <property type="project" value="TreeGrafter"/>
</dbReference>
<evidence type="ECO:0000256" key="3">
    <source>
        <dbReference type="SAM" id="MobiDB-lite"/>
    </source>
</evidence>
<evidence type="ECO:0000313" key="6">
    <source>
        <dbReference type="EMBL" id="KAF8486131.1"/>
    </source>
</evidence>
<feature type="compositionally biased region" description="Basic and acidic residues" evidence="3">
    <location>
        <begin position="255"/>
        <end position="264"/>
    </location>
</feature>
<dbReference type="Pfam" id="PF08585">
    <property type="entry name" value="RMI1_N_C"/>
    <property type="match status" value="1"/>
</dbReference>